<dbReference type="Proteomes" id="UP000625283">
    <property type="component" value="Unassembled WGS sequence"/>
</dbReference>
<keyword evidence="3" id="KW-0520">NAD</keyword>
<dbReference type="InterPro" id="IPR016162">
    <property type="entry name" value="Ald_DH_N"/>
</dbReference>
<evidence type="ECO:0000256" key="4">
    <source>
        <dbReference type="PIRNR" id="PIRNR036492"/>
    </source>
</evidence>
<evidence type="ECO:0000313" key="8">
    <source>
        <dbReference type="EMBL" id="MBL1408100.1"/>
    </source>
</evidence>
<dbReference type="PIRSF" id="PIRSF036492">
    <property type="entry name" value="ALDH"/>
    <property type="match status" value="1"/>
</dbReference>
<organism evidence="8 9">
    <name type="scientific">Sphingobacterium faecale</name>
    <dbReference type="NCBI Taxonomy" id="2803775"/>
    <lineage>
        <taxon>Bacteria</taxon>
        <taxon>Pseudomonadati</taxon>
        <taxon>Bacteroidota</taxon>
        <taxon>Sphingobacteriia</taxon>
        <taxon>Sphingobacteriales</taxon>
        <taxon>Sphingobacteriaceae</taxon>
        <taxon>Sphingobacterium</taxon>
    </lineage>
</organism>
<dbReference type="SUPFAM" id="SSF53720">
    <property type="entry name" value="ALDH-like"/>
    <property type="match status" value="1"/>
</dbReference>
<dbReference type="InterPro" id="IPR029510">
    <property type="entry name" value="Ald_DH_CS_GLU"/>
</dbReference>
<dbReference type="EMBL" id="JAERTY010000002">
    <property type="protein sequence ID" value="MBL1408100.1"/>
    <property type="molecule type" value="Genomic_DNA"/>
</dbReference>
<dbReference type="PANTHER" id="PTHR43570:SF20">
    <property type="entry name" value="ALDEHYDE DEHYDROGENASE ALDX-RELATED"/>
    <property type="match status" value="1"/>
</dbReference>
<dbReference type="PROSITE" id="PS00070">
    <property type="entry name" value="ALDEHYDE_DEHYDR_CYS"/>
    <property type="match status" value="1"/>
</dbReference>
<keyword evidence="2 4" id="KW-0560">Oxidoreductase</keyword>
<proteinExistence type="inferred from homology"/>
<evidence type="ECO:0000313" key="9">
    <source>
        <dbReference type="Proteomes" id="UP000625283"/>
    </source>
</evidence>
<dbReference type="InterPro" id="IPR016160">
    <property type="entry name" value="Ald_DH_CS_CYS"/>
</dbReference>
<dbReference type="RefSeq" id="WP_202101876.1">
    <property type="nucleotide sequence ID" value="NZ_JAERTY010000002.1"/>
</dbReference>
<reference evidence="8 9" key="1">
    <citation type="submission" date="2021-01" db="EMBL/GenBank/DDBJ databases">
        <title>C459-1 draft genome sequence.</title>
        <authorList>
            <person name="Zhang X.-F."/>
        </authorList>
    </citation>
    <scope>NUCLEOTIDE SEQUENCE [LARGE SCALE GENOMIC DNA]</scope>
    <source>
        <strain evidence="9">C459-1</strain>
    </source>
</reference>
<dbReference type="InterPro" id="IPR016161">
    <property type="entry name" value="Ald_DH/histidinol_DH"/>
</dbReference>
<protein>
    <recommendedName>
        <fullName evidence="4">Aldehyde dehydrogenase</fullName>
    </recommendedName>
</protein>
<comment type="similarity">
    <text evidence="1 4 6">Belongs to the aldehyde dehydrogenase family.</text>
</comment>
<dbReference type="Gene3D" id="3.40.605.10">
    <property type="entry name" value="Aldehyde Dehydrogenase, Chain A, domain 1"/>
    <property type="match status" value="1"/>
</dbReference>
<evidence type="ECO:0000256" key="5">
    <source>
        <dbReference type="PROSITE-ProRule" id="PRU10007"/>
    </source>
</evidence>
<dbReference type="Gene3D" id="3.40.309.10">
    <property type="entry name" value="Aldehyde Dehydrogenase, Chain A, domain 2"/>
    <property type="match status" value="1"/>
</dbReference>
<evidence type="ECO:0000256" key="6">
    <source>
        <dbReference type="RuleBase" id="RU003345"/>
    </source>
</evidence>
<accession>A0ABS1R1C4</accession>
<dbReference type="InterPro" id="IPR016163">
    <property type="entry name" value="Ald_DH_C"/>
</dbReference>
<dbReference type="PANTHER" id="PTHR43570">
    <property type="entry name" value="ALDEHYDE DEHYDROGENASE"/>
    <property type="match status" value="1"/>
</dbReference>
<sequence>MQQTLKTIFDIQKDQYQSTGKLAVQERIQYLKKLKICIQQQEFSIFEALAKDLRKSQFEAAVTEVYFIYSEIDFAIKNLRRWSRPLRAKATLSSIFSKNRIIYEPKGNCLIISPWNYPFQLTLGPLISAVAAGNTVMIKPSEYSIHTSDIIAKIVAAAFPPSLVYCALGDQDVSTTLLTFPFNHIFFTGSTQVGQIVMRAASAHLSSVTLELGGKSPVLIADNANLKKTAEKVAWGKLLNAGQTCIAPDYVLVHENQEQQFIDYFQAAVQDLFYTPTGDINTDSYAKIINSRHLSRLHGLVHDAKSLGAQIAWKGNGDSQDTLAPIILRDIPTESRIMQEEIFGPILPIVTYSTLDEALRLIQDRPKPLALYIFSDNSKTIDHILENTTSGGVCVNDVILHVSNPNLPFGGVNQSGMGSSHGYFGFKAFSHERSIMYQSRIAFSKFIYPPYTKKERLLKWLKRLM</sequence>
<evidence type="ECO:0000259" key="7">
    <source>
        <dbReference type="Pfam" id="PF00171"/>
    </source>
</evidence>
<evidence type="ECO:0000256" key="3">
    <source>
        <dbReference type="ARBA" id="ARBA00023027"/>
    </source>
</evidence>
<feature type="domain" description="Aldehyde dehydrogenase" evidence="7">
    <location>
        <begin position="8"/>
        <end position="433"/>
    </location>
</feature>
<keyword evidence="9" id="KW-1185">Reference proteome</keyword>
<dbReference type="PROSITE" id="PS00687">
    <property type="entry name" value="ALDEHYDE_DEHYDR_GLU"/>
    <property type="match status" value="1"/>
</dbReference>
<evidence type="ECO:0000256" key="2">
    <source>
        <dbReference type="ARBA" id="ARBA00023002"/>
    </source>
</evidence>
<dbReference type="InterPro" id="IPR012394">
    <property type="entry name" value="Aldehyde_DH_NAD(P)"/>
</dbReference>
<name>A0ABS1R1C4_9SPHI</name>
<dbReference type="InterPro" id="IPR015590">
    <property type="entry name" value="Aldehyde_DH_dom"/>
</dbReference>
<gene>
    <name evidence="8" type="ORF">JKG61_04995</name>
</gene>
<evidence type="ECO:0000256" key="1">
    <source>
        <dbReference type="ARBA" id="ARBA00009986"/>
    </source>
</evidence>
<dbReference type="Pfam" id="PF00171">
    <property type="entry name" value="Aldedh"/>
    <property type="match status" value="1"/>
</dbReference>
<comment type="caution">
    <text evidence="8">The sequence shown here is derived from an EMBL/GenBank/DDBJ whole genome shotgun (WGS) entry which is preliminary data.</text>
</comment>
<feature type="active site" evidence="5">
    <location>
        <position position="211"/>
    </location>
</feature>